<proteinExistence type="predicted"/>
<accession>A0A0B8PQS0</accession>
<dbReference type="Proteomes" id="UP000031670">
    <property type="component" value="Unassembled WGS sequence"/>
</dbReference>
<name>A0A0B8PQS0_9VIBR</name>
<evidence type="ECO:0000313" key="1">
    <source>
        <dbReference type="EMBL" id="GAM65478.1"/>
    </source>
</evidence>
<organism evidence="1 2">
    <name type="scientific">Vibrio ishigakensis</name>
    <dbReference type="NCBI Taxonomy" id="1481914"/>
    <lineage>
        <taxon>Bacteria</taxon>
        <taxon>Pseudomonadati</taxon>
        <taxon>Pseudomonadota</taxon>
        <taxon>Gammaproteobacteria</taxon>
        <taxon>Vibrionales</taxon>
        <taxon>Vibrionaceae</taxon>
        <taxon>Vibrio</taxon>
    </lineage>
</organism>
<dbReference type="Gene3D" id="3.30.450.90">
    <property type="match status" value="1"/>
</dbReference>
<dbReference type="EMBL" id="BBSA01000020">
    <property type="protein sequence ID" value="GAM65478.1"/>
    <property type="molecule type" value="Genomic_DNA"/>
</dbReference>
<sequence length="196" mass="22175">MNGLTSEERNALNILCRDDGYTVVNHDLTLLTSNMNSPNFGAITDVLLKSAALVGKELEIEEVPQVTIDKHFSQHNEQATEKQKRQNKTDKNAVYQTLVTLCQTAVDANASDVHVLTSPDSTLFLQRIYGVRRLIKRFHNKNNALNQPLDVGLALIDYIYSTLGSQDIQYTRPANDRFKLPLKVDGEEREFEWRAA</sequence>
<dbReference type="AlphaFoldDB" id="A0A0B8PQS0"/>
<gene>
    <name evidence="1" type="ORF">JCM19232_4978</name>
</gene>
<protein>
    <submittedName>
        <fullName evidence="1">General secretion pathway protein E</fullName>
    </submittedName>
</protein>
<reference evidence="1 2" key="2">
    <citation type="submission" date="2015-01" db="EMBL/GenBank/DDBJ databases">
        <authorList>
            <consortium name="NBRP consortium"/>
            <person name="Sawabe T."/>
            <person name="Meirelles P."/>
            <person name="Feng G."/>
            <person name="Sayaka M."/>
            <person name="Hattori M."/>
            <person name="Ohkuma M."/>
        </authorList>
    </citation>
    <scope>NUCLEOTIDE SEQUENCE [LARGE SCALE GENOMIC DNA]</scope>
    <source>
        <strain evidence="1 2">JCM19232</strain>
    </source>
</reference>
<reference evidence="1 2" key="1">
    <citation type="submission" date="2015-01" db="EMBL/GenBank/DDBJ databases">
        <title>Vibrio sp. C5 JCM 19232 whole genome shotgun sequence.</title>
        <authorList>
            <person name="Sawabe T."/>
            <person name="Meirelles P."/>
            <person name="Feng G."/>
            <person name="Sayaka M."/>
            <person name="Hattori M."/>
            <person name="Ohkuma M."/>
        </authorList>
    </citation>
    <scope>NUCLEOTIDE SEQUENCE [LARGE SCALE GENOMIC DNA]</scope>
    <source>
        <strain evidence="1 2">JCM19232</strain>
    </source>
</reference>
<evidence type="ECO:0000313" key="2">
    <source>
        <dbReference type="Proteomes" id="UP000031670"/>
    </source>
</evidence>
<comment type="caution">
    <text evidence="1">The sequence shown here is derived from an EMBL/GenBank/DDBJ whole genome shotgun (WGS) entry which is preliminary data.</text>
</comment>